<comment type="similarity">
    <text evidence="1">Belongs to the 4-hydroxybenzoyl-CoA thioesterase family.</text>
</comment>
<dbReference type="PANTHER" id="PTHR31793">
    <property type="entry name" value="4-HYDROXYBENZOYL-COA THIOESTERASE FAMILY MEMBER"/>
    <property type="match status" value="1"/>
</dbReference>
<dbReference type="PATRIC" id="fig|106592.7.peg.3634"/>
<name>A0A0L8BKQ3_ENSAD</name>
<evidence type="ECO:0000256" key="1">
    <source>
        <dbReference type="ARBA" id="ARBA00005953"/>
    </source>
</evidence>
<dbReference type="InterPro" id="IPR029069">
    <property type="entry name" value="HotDog_dom_sf"/>
</dbReference>
<dbReference type="Pfam" id="PF13279">
    <property type="entry name" value="4HBT_2"/>
    <property type="match status" value="1"/>
</dbReference>
<dbReference type="FunFam" id="3.10.129.10:FF:000004">
    <property type="entry name" value="Tol-pal system-associated acyl-CoA thioesterase"/>
    <property type="match status" value="1"/>
</dbReference>
<protein>
    <submittedName>
        <fullName evidence="3">4-hydroxybenzoyl-CoA thioesterase</fullName>
    </submittedName>
</protein>
<dbReference type="Proteomes" id="UP000037425">
    <property type="component" value="Unassembled WGS sequence"/>
</dbReference>
<dbReference type="PANTHER" id="PTHR31793:SF37">
    <property type="entry name" value="ACYL-COA THIOESTER HYDROLASE YBGC"/>
    <property type="match status" value="1"/>
</dbReference>
<gene>
    <name evidence="3" type="ORF">AC244_24485</name>
</gene>
<evidence type="ECO:0000313" key="3">
    <source>
        <dbReference type="EMBL" id="KOF15256.1"/>
    </source>
</evidence>
<dbReference type="GO" id="GO:0047617">
    <property type="term" value="F:fatty acyl-CoA hydrolase activity"/>
    <property type="evidence" value="ECO:0007669"/>
    <property type="project" value="TreeGrafter"/>
</dbReference>
<dbReference type="OrthoDB" id="9808429at2"/>
<dbReference type="EMBL" id="LGAP01000021">
    <property type="protein sequence ID" value="KOF15256.1"/>
    <property type="molecule type" value="Genomic_DNA"/>
</dbReference>
<accession>A0A0L8BKQ3</accession>
<keyword evidence="2" id="KW-0378">Hydrolase</keyword>
<dbReference type="CDD" id="cd00586">
    <property type="entry name" value="4HBT"/>
    <property type="match status" value="1"/>
</dbReference>
<organism evidence="3 4">
    <name type="scientific">Ensifer adhaerens</name>
    <name type="common">Sinorhizobium morelense</name>
    <dbReference type="NCBI Taxonomy" id="106592"/>
    <lineage>
        <taxon>Bacteria</taxon>
        <taxon>Pseudomonadati</taxon>
        <taxon>Pseudomonadota</taxon>
        <taxon>Alphaproteobacteria</taxon>
        <taxon>Hyphomicrobiales</taxon>
        <taxon>Rhizobiaceae</taxon>
        <taxon>Sinorhizobium/Ensifer group</taxon>
        <taxon>Ensifer</taxon>
    </lineage>
</organism>
<dbReference type="InterPro" id="IPR050563">
    <property type="entry name" value="4-hydroxybenzoyl-CoA_TE"/>
</dbReference>
<dbReference type="NCBIfam" id="TIGR00051">
    <property type="entry name" value="YbgC/FadM family acyl-CoA thioesterase"/>
    <property type="match status" value="1"/>
</dbReference>
<dbReference type="AlphaFoldDB" id="A0A0L8BKQ3"/>
<comment type="caution">
    <text evidence="3">The sequence shown here is derived from an EMBL/GenBank/DDBJ whole genome shotgun (WGS) entry which is preliminary data.</text>
</comment>
<reference evidence="4" key="1">
    <citation type="submission" date="2015-07" db="EMBL/GenBank/DDBJ databases">
        <title>Whole genome sequence of an Ensifer adhaerens strain isolated from a cave pool in the Wind Cave National Park.</title>
        <authorList>
            <person name="Eng W.W.H."/>
            <person name="Gan H.M."/>
            <person name="Barton H.A."/>
            <person name="Savka M.A."/>
        </authorList>
    </citation>
    <scope>NUCLEOTIDE SEQUENCE [LARGE SCALE GENOMIC DNA]</scope>
    <source>
        <strain evidence="4">SD006</strain>
    </source>
</reference>
<evidence type="ECO:0000313" key="4">
    <source>
        <dbReference type="Proteomes" id="UP000037425"/>
    </source>
</evidence>
<sequence length="164" mass="18726">MPSVTNETEEPDGLATGETATLAGALTETGHLLEARVYYADTDLSGSVYHARYLEFLERGRIEYLRLVGARRANLTDRKQGDGVVWIIRRLEIEYRQPARLDDTLTIETKTADISGARVFVAQTIRRSGKILVNAQIECALIDQYGRPQRFPKEWRRLFRPQNM</sequence>
<proteinExistence type="inferred from homology"/>
<dbReference type="InterPro" id="IPR006684">
    <property type="entry name" value="YbgC/YbaW"/>
</dbReference>
<evidence type="ECO:0000256" key="2">
    <source>
        <dbReference type="ARBA" id="ARBA00022801"/>
    </source>
</evidence>
<dbReference type="PIRSF" id="PIRSF003230">
    <property type="entry name" value="YbgC"/>
    <property type="match status" value="1"/>
</dbReference>
<dbReference type="Gene3D" id="3.10.129.10">
    <property type="entry name" value="Hotdog Thioesterase"/>
    <property type="match status" value="1"/>
</dbReference>
<dbReference type="SUPFAM" id="SSF54637">
    <property type="entry name" value="Thioesterase/thiol ester dehydrase-isomerase"/>
    <property type="match status" value="1"/>
</dbReference>